<proteinExistence type="predicted"/>
<feature type="domain" description="Peptidase S54 rhomboid" evidence="2">
    <location>
        <begin position="96"/>
        <end position="250"/>
    </location>
</feature>
<evidence type="ECO:0000256" key="1">
    <source>
        <dbReference type="SAM" id="MobiDB-lite"/>
    </source>
</evidence>
<evidence type="ECO:0000259" key="2">
    <source>
        <dbReference type="Pfam" id="PF01694"/>
    </source>
</evidence>
<accession>A0A8T1WZ89</accession>
<evidence type="ECO:0000313" key="3">
    <source>
        <dbReference type="EMBL" id="KAG7399217.1"/>
    </source>
</evidence>
<dbReference type="InterPro" id="IPR022764">
    <property type="entry name" value="Peptidase_S54_rhomboid_dom"/>
</dbReference>
<dbReference type="PANTHER" id="PTHR43066">
    <property type="entry name" value="RHOMBOID-RELATED PROTEIN"/>
    <property type="match status" value="1"/>
</dbReference>
<evidence type="ECO:0000313" key="4">
    <source>
        <dbReference type="Proteomes" id="UP000693981"/>
    </source>
</evidence>
<dbReference type="Pfam" id="PF01694">
    <property type="entry name" value="Rhomboid"/>
    <property type="match status" value="1"/>
</dbReference>
<dbReference type="Proteomes" id="UP000693981">
    <property type="component" value="Unassembled WGS sequence"/>
</dbReference>
<keyword evidence="4" id="KW-1185">Reference proteome</keyword>
<name>A0A8T1WZ89_9STRA</name>
<reference evidence="3" key="1">
    <citation type="submission" date="2021-02" db="EMBL/GenBank/DDBJ databases">
        <authorList>
            <person name="Palmer J.M."/>
        </authorList>
    </citation>
    <scope>NUCLEOTIDE SEQUENCE</scope>
    <source>
        <strain evidence="3">SCRP23</strain>
    </source>
</reference>
<protein>
    <recommendedName>
        <fullName evidence="2">Peptidase S54 rhomboid domain-containing protein</fullName>
    </recommendedName>
</protein>
<dbReference type="OrthoDB" id="418595at2759"/>
<gene>
    <name evidence="3" type="ORF">PHYBOEH_009383</name>
</gene>
<organism evidence="3 4">
    <name type="scientific">Phytophthora boehmeriae</name>
    <dbReference type="NCBI Taxonomy" id="109152"/>
    <lineage>
        <taxon>Eukaryota</taxon>
        <taxon>Sar</taxon>
        <taxon>Stramenopiles</taxon>
        <taxon>Oomycota</taxon>
        <taxon>Peronosporomycetes</taxon>
        <taxon>Peronosporales</taxon>
        <taxon>Peronosporaceae</taxon>
        <taxon>Phytophthora</taxon>
    </lineage>
</organism>
<feature type="region of interest" description="Disordered" evidence="1">
    <location>
        <begin position="25"/>
        <end position="44"/>
    </location>
</feature>
<comment type="caution">
    <text evidence="3">The sequence shown here is derived from an EMBL/GenBank/DDBJ whole genome shotgun (WGS) entry which is preliminary data.</text>
</comment>
<dbReference type="GO" id="GO:0004252">
    <property type="term" value="F:serine-type endopeptidase activity"/>
    <property type="evidence" value="ECO:0007669"/>
    <property type="project" value="InterPro"/>
</dbReference>
<dbReference type="EMBL" id="JAGDFL010000059">
    <property type="protein sequence ID" value="KAG7399217.1"/>
    <property type="molecule type" value="Genomic_DNA"/>
</dbReference>
<dbReference type="AlphaFoldDB" id="A0A8T1WZ89"/>
<dbReference type="GO" id="GO:0016020">
    <property type="term" value="C:membrane"/>
    <property type="evidence" value="ECO:0007669"/>
    <property type="project" value="InterPro"/>
</dbReference>
<dbReference type="PANTHER" id="PTHR43066:SF5">
    <property type="entry name" value="RHOMBOID-LIKE PROTEIN 11, CHLOROPLASTIC-RELATED"/>
    <property type="match status" value="1"/>
</dbReference>
<sequence length="251" mass="28074">MLAAGRQQLRRRSVWQLSAHCVHHHRSNRPSSSARLVSLPRPKPDASSESTGALWALLTAMGVVQVYSNPLLGSIDSANFIARHFETSKLRAKQGYLHTLVTSTLFTPNADHAVLNMMWLAISGRHVCRALGEARFLALFFGSGTLANLVSMSFGTEEVHDAMIPKFMMPGGGSCAAVDCVVTLNALLYPPSRVAISRRWMRWPLWFFSWSFLTRDEPWRERPPWEMVIASREAHATGILCGLATFLVLWR</sequence>